<dbReference type="InterPro" id="IPR013221">
    <property type="entry name" value="Mur_ligase_cen"/>
</dbReference>
<feature type="modified residue" description="N6-carboxylysine" evidence="7">
    <location>
        <position position="232"/>
    </location>
</feature>
<feature type="domain" description="Mur ligase central" evidence="11">
    <location>
        <begin position="121"/>
        <end position="326"/>
    </location>
</feature>
<dbReference type="HAMAP" id="MF_00208">
    <property type="entry name" value="MurE"/>
    <property type="match status" value="1"/>
</dbReference>
<reference evidence="12 13" key="1">
    <citation type="journal article" date="2008" name="Biol. Direct">
        <title>Complete genome sequence of the extremely acidophilic methanotroph isolate V4, Methylacidiphilum infernorum, a representative of the bacterial phylum Verrucomicrobia.</title>
        <authorList>
            <person name="Hou S."/>
            <person name="Makarova K.S."/>
            <person name="Saw J.H."/>
            <person name="Senin P."/>
            <person name="Ly B.V."/>
            <person name="Zhou Z."/>
            <person name="Ren Y."/>
            <person name="Wang J."/>
            <person name="Galperin M.Y."/>
            <person name="Omelchenko M.V."/>
            <person name="Wolf Y.I."/>
            <person name="Yutin N."/>
            <person name="Koonin E.V."/>
            <person name="Stott M.B."/>
            <person name="Mountain B.W."/>
            <person name="Crowe M.A."/>
            <person name="Smirnova A.V."/>
            <person name="Dunfield P.F."/>
            <person name="Feng L."/>
            <person name="Wang L."/>
            <person name="Alam M."/>
        </authorList>
    </citation>
    <scope>NUCLEOTIDE SEQUENCE [LARGE SCALE GENOMIC DNA]</scope>
    <source>
        <strain evidence="13">Isolate V4</strain>
    </source>
</reference>
<keyword evidence="7" id="KW-0963">Cytoplasm</keyword>
<feature type="binding site" evidence="7">
    <location>
        <position position="41"/>
    </location>
    <ligand>
        <name>UDP-N-acetyl-alpha-D-muramoyl-L-alanyl-D-glutamate</name>
        <dbReference type="ChEBI" id="CHEBI:83900"/>
    </ligand>
</feature>
<keyword evidence="2 7" id="KW-0132">Cell division</keyword>
<protein>
    <recommendedName>
        <fullName evidence="7">UDP-N-acetylmuramoyl-L-alanyl-D-glutamate--2,6-diaminopimelate ligase</fullName>
        <ecNumber evidence="7">6.3.2.13</ecNumber>
    </recommendedName>
    <alternativeName>
        <fullName evidence="7">Meso-A2pm-adding enzyme</fullName>
    </alternativeName>
    <alternativeName>
        <fullName evidence="7">Meso-diaminopimelate-adding enzyme</fullName>
    </alternativeName>
    <alternativeName>
        <fullName evidence="7">UDP-MurNAc-L-Ala-D-Glu:meso-diaminopimelate ligase</fullName>
    </alternativeName>
    <alternativeName>
        <fullName evidence="7">UDP-MurNAc-tripeptide synthetase</fullName>
    </alternativeName>
    <alternativeName>
        <fullName evidence="7">UDP-N-acetylmuramyl-tripeptide synthetase</fullName>
    </alternativeName>
</protein>
<evidence type="ECO:0000256" key="3">
    <source>
        <dbReference type="ARBA" id="ARBA00022960"/>
    </source>
</evidence>
<comment type="catalytic activity">
    <reaction evidence="7">
        <text>UDP-N-acetyl-alpha-D-muramoyl-L-alanyl-D-glutamate + meso-2,6-diaminopimelate + ATP = UDP-N-acetyl-alpha-D-muramoyl-L-alanyl-gamma-D-glutamyl-meso-2,6-diaminopimelate + ADP + phosphate + H(+)</text>
        <dbReference type="Rhea" id="RHEA:23676"/>
        <dbReference type="ChEBI" id="CHEBI:15378"/>
        <dbReference type="ChEBI" id="CHEBI:30616"/>
        <dbReference type="ChEBI" id="CHEBI:43474"/>
        <dbReference type="ChEBI" id="CHEBI:57791"/>
        <dbReference type="ChEBI" id="CHEBI:83900"/>
        <dbReference type="ChEBI" id="CHEBI:83905"/>
        <dbReference type="ChEBI" id="CHEBI:456216"/>
        <dbReference type="EC" id="6.3.2.13"/>
    </reaction>
</comment>
<feature type="binding site" evidence="7">
    <location>
        <position position="200"/>
    </location>
    <ligand>
        <name>UDP-N-acetyl-alpha-D-muramoyl-L-alanyl-D-glutamate</name>
        <dbReference type="ChEBI" id="CHEBI:83900"/>
    </ligand>
</feature>
<evidence type="ECO:0000259" key="10">
    <source>
        <dbReference type="Pfam" id="PF02875"/>
    </source>
</evidence>
<comment type="function">
    <text evidence="7">Catalyzes the addition of meso-diaminopimelic acid to the nucleotide precursor UDP-N-acetylmuramoyl-L-alanyl-D-glutamate (UMAG) in the biosynthesis of bacterial cell-wall peptidoglycan.</text>
</comment>
<dbReference type="InterPro" id="IPR036565">
    <property type="entry name" value="Mur-like_cat_sf"/>
</dbReference>
<evidence type="ECO:0000256" key="4">
    <source>
        <dbReference type="ARBA" id="ARBA00022984"/>
    </source>
</evidence>
<feature type="domain" description="Mur ligase N-terminal catalytic" evidence="9">
    <location>
        <begin position="33"/>
        <end position="109"/>
    </location>
</feature>
<dbReference type="GO" id="GO:0008765">
    <property type="term" value="F:UDP-N-acetylmuramoylalanyl-D-glutamate-2,6-diaminopimelate ligase activity"/>
    <property type="evidence" value="ECO:0007669"/>
    <property type="project" value="UniProtKB-UniRule"/>
</dbReference>
<comment type="caution">
    <text evidence="7">Lacks conserved residue(s) required for the propagation of feature annotation.</text>
</comment>
<dbReference type="Gene3D" id="3.90.190.20">
    <property type="entry name" value="Mur ligase, C-terminal domain"/>
    <property type="match status" value="1"/>
</dbReference>
<dbReference type="HOGENOM" id="CLU_022291_4_1_0"/>
<dbReference type="eggNOG" id="COG0769">
    <property type="taxonomic scope" value="Bacteria"/>
</dbReference>
<keyword evidence="7" id="KW-0436">Ligase</keyword>
<evidence type="ECO:0000259" key="9">
    <source>
        <dbReference type="Pfam" id="PF01225"/>
    </source>
</evidence>
<dbReference type="Proteomes" id="UP000009149">
    <property type="component" value="Chromosome"/>
</dbReference>
<sequence>MRCTENDLLFIVKLKNLLYALEPLEVVGSVDCEITSISYDSRKVSEGSMFFAWKGQKTDGHCYIGEAIEKRARAIVCSEIPRLYVSQAVTFLKVRDPRRTLGKAASLYYGNPSQHLSLVGVTGTNGKTTTSFLTRYLLEKQNWKAGLIGTVCYDTTESCIPSSRTCPEGSDLQYMLYRMVQAGCRAAVVEVSSHALDQGRIEGSNFRVGIYTNFTQDHLDYHLTMEEYRRSKENFIAYIRGGKEGDGGVVLNLDDPQWRLLAEKLRKKMRIVTVSSEGRKEADLKAGSISCDRFSTKFVLEWAGKVFKVKSSLLGYFNVDNALLSLGGVLLLGIPLEQSISFLEFFPGVPGRMEKYYSKDGLLVVIDYAHSEDALSKLLHTLKCFQPKRLILVVGCGGDRDRLKRPRMAKVASENADIVFFTSDNPRSESPERIFDDMRAGVEESKKLHWIIDREEAIKQALCLADSTDIVCIAGKGHEDYQEIGGVFYPFSDRLVVQKHLKQR</sequence>
<dbReference type="InterPro" id="IPR005761">
    <property type="entry name" value="UDP-N-AcMur-Glu-dNH2Pim_ligase"/>
</dbReference>
<dbReference type="SUPFAM" id="SSF53623">
    <property type="entry name" value="MurD-like peptide ligases, catalytic domain"/>
    <property type="match status" value="1"/>
</dbReference>
<dbReference type="GO" id="GO:0071555">
    <property type="term" value="P:cell wall organization"/>
    <property type="evidence" value="ECO:0007669"/>
    <property type="project" value="UniProtKB-KW"/>
</dbReference>
<evidence type="ECO:0000313" key="12">
    <source>
        <dbReference type="EMBL" id="ACD83469.1"/>
    </source>
</evidence>
<keyword evidence="7" id="KW-0460">Magnesium</keyword>
<comment type="subcellular location">
    <subcellularLocation>
        <location evidence="7 8">Cytoplasm</location>
    </subcellularLocation>
</comment>
<feature type="binding site" evidence="7">
    <location>
        <position position="400"/>
    </location>
    <ligand>
        <name>meso-2,6-diaminopimelate</name>
        <dbReference type="ChEBI" id="CHEBI:57791"/>
    </ligand>
</feature>
<keyword evidence="3 7" id="KW-0133">Cell shape</keyword>
<dbReference type="GO" id="GO:0009252">
    <property type="term" value="P:peptidoglycan biosynthetic process"/>
    <property type="evidence" value="ECO:0007669"/>
    <property type="project" value="UniProtKB-UniRule"/>
</dbReference>
<organism evidence="12 13">
    <name type="scientific">Methylacidiphilum infernorum (isolate V4)</name>
    <name type="common">Methylokorus infernorum (strain V4)</name>
    <dbReference type="NCBI Taxonomy" id="481448"/>
    <lineage>
        <taxon>Bacteria</taxon>
        <taxon>Pseudomonadati</taxon>
        <taxon>Verrucomicrobiota</taxon>
        <taxon>Methylacidiphilae</taxon>
        <taxon>Methylacidiphilales</taxon>
        <taxon>Methylacidiphilaceae</taxon>
        <taxon>Methylacidiphilum (ex Ratnadevi et al. 2023)</taxon>
    </lineage>
</organism>
<evidence type="ECO:0000313" key="13">
    <source>
        <dbReference type="Proteomes" id="UP000009149"/>
    </source>
</evidence>
<dbReference type="Pfam" id="PF08245">
    <property type="entry name" value="Mur_ligase_M"/>
    <property type="match status" value="1"/>
</dbReference>
<feature type="binding site" evidence="7">
    <location>
        <begin position="123"/>
        <end position="129"/>
    </location>
    <ligand>
        <name>ATP</name>
        <dbReference type="ChEBI" id="CHEBI:30616"/>
    </ligand>
</feature>
<dbReference type="GO" id="GO:0005524">
    <property type="term" value="F:ATP binding"/>
    <property type="evidence" value="ECO:0007669"/>
    <property type="project" value="UniProtKB-UniRule"/>
</dbReference>
<feature type="binding site" evidence="7">
    <location>
        <position position="192"/>
    </location>
    <ligand>
        <name>UDP-N-acetyl-alpha-D-muramoyl-L-alanyl-D-glutamate</name>
        <dbReference type="ChEBI" id="CHEBI:83900"/>
    </ligand>
</feature>
<comment type="similarity">
    <text evidence="1 7">Belongs to the MurCDEF family. MurE subfamily.</text>
</comment>
<evidence type="ECO:0000256" key="5">
    <source>
        <dbReference type="ARBA" id="ARBA00023306"/>
    </source>
</evidence>
<name>B3DVW6_METI4</name>
<accession>B3DVW6</accession>
<keyword evidence="5 7" id="KW-0131">Cell cycle</keyword>
<dbReference type="InterPro" id="IPR004101">
    <property type="entry name" value="Mur_ligase_C"/>
</dbReference>
<comment type="pathway">
    <text evidence="7 8">Cell wall biogenesis; peptidoglycan biosynthesis.</text>
</comment>
<proteinExistence type="inferred from homology"/>
<evidence type="ECO:0000256" key="2">
    <source>
        <dbReference type="ARBA" id="ARBA00022618"/>
    </source>
</evidence>
<dbReference type="GO" id="GO:0008360">
    <property type="term" value="P:regulation of cell shape"/>
    <property type="evidence" value="ECO:0007669"/>
    <property type="project" value="UniProtKB-KW"/>
</dbReference>
<dbReference type="GO" id="GO:0051301">
    <property type="term" value="P:cell division"/>
    <property type="evidence" value="ECO:0007669"/>
    <property type="project" value="UniProtKB-KW"/>
</dbReference>
<evidence type="ECO:0000256" key="8">
    <source>
        <dbReference type="RuleBase" id="RU004135"/>
    </source>
</evidence>
<feature type="binding site" evidence="7">
    <location>
        <position position="475"/>
    </location>
    <ligand>
        <name>meso-2,6-diaminopimelate</name>
        <dbReference type="ChEBI" id="CHEBI:57791"/>
    </ligand>
</feature>
<dbReference type="Pfam" id="PF01225">
    <property type="entry name" value="Mur_ligase"/>
    <property type="match status" value="1"/>
</dbReference>
<dbReference type="GO" id="GO:0005737">
    <property type="term" value="C:cytoplasm"/>
    <property type="evidence" value="ECO:0007669"/>
    <property type="project" value="UniProtKB-SubCell"/>
</dbReference>
<comment type="cofactor">
    <cofactor evidence="7">
        <name>Mg(2+)</name>
        <dbReference type="ChEBI" id="CHEBI:18420"/>
    </cofactor>
</comment>
<dbReference type="SUPFAM" id="SSF63418">
    <property type="entry name" value="MurE/MurF N-terminal domain"/>
    <property type="match status" value="1"/>
</dbReference>
<evidence type="ECO:0000256" key="1">
    <source>
        <dbReference type="ARBA" id="ARBA00005898"/>
    </source>
</evidence>
<feature type="binding site" evidence="7">
    <location>
        <position position="479"/>
    </location>
    <ligand>
        <name>meso-2,6-diaminopimelate</name>
        <dbReference type="ChEBI" id="CHEBI:57791"/>
    </ligand>
</feature>
<dbReference type="UniPathway" id="UPA00219"/>
<dbReference type="NCBIfam" id="TIGR01085">
    <property type="entry name" value="murE"/>
    <property type="match status" value="1"/>
</dbReference>
<dbReference type="GO" id="GO:0000287">
    <property type="term" value="F:magnesium ion binding"/>
    <property type="evidence" value="ECO:0007669"/>
    <property type="project" value="UniProtKB-UniRule"/>
</dbReference>
<comment type="PTM">
    <text evidence="7">Carboxylation is probably crucial for Mg(2+) binding and, consequently, for the gamma-phosphate positioning of ATP.</text>
</comment>
<dbReference type="EC" id="6.3.2.13" evidence="7"/>
<dbReference type="SUPFAM" id="SSF53244">
    <property type="entry name" value="MurD-like peptide ligases, peptide-binding domain"/>
    <property type="match status" value="1"/>
</dbReference>
<dbReference type="InterPro" id="IPR000713">
    <property type="entry name" value="Mur_ligase_N"/>
</dbReference>
<keyword evidence="7" id="KW-0547">Nucleotide-binding</keyword>
<dbReference type="InterPro" id="IPR035911">
    <property type="entry name" value="MurE/MurF_N"/>
</dbReference>
<dbReference type="KEGG" id="min:Minf_1415"/>
<dbReference type="NCBIfam" id="NF001126">
    <property type="entry name" value="PRK00139.1-4"/>
    <property type="match status" value="1"/>
</dbReference>
<evidence type="ECO:0000256" key="7">
    <source>
        <dbReference type="HAMAP-Rule" id="MF_00208"/>
    </source>
</evidence>
<feature type="domain" description="Mur ligase C-terminal" evidence="10">
    <location>
        <begin position="351"/>
        <end position="477"/>
    </location>
</feature>
<dbReference type="Gene3D" id="3.40.1390.10">
    <property type="entry name" value="MurE/MurF, N-terminal domain"/>
    <property type="match status" value="1"/>
</dbReference>
<dbReference type="InterPro" id="IPR036615">
    <property type="entry name" value="Mur_ligase_C_dom_sf"/>
</dbReference>
<feature type="short sequence motif" description="Meso-diaminopimelate recognition motif" evidence="7">
    <location>
        <begin position="424"/>
        <end position="427"/>
    </location>
</feature>
<keyword evidence="6 7" id="KW-0961">Cell wall biogenesis/degradation</keyword>
<gene>
    <name evidence="7 12" type="primary">murE</name>
    <name evidence="12" type="ordered locus">Minf_1415</name>
</gene>
<dbReference type="PANTHER" id="PTHR23135">
    <property type="entry name" value="MUR LIGASE FAMILY MEMBER"/>
    <property type="match status" value="1"/>
</dbReference>
<dbReference type="EMBL" id="CP000975">
    <property type="protein sequence ID" value="ACD83469.1"/>
    <property type="molecule type" value="Genomic_DNA"/>
</dbReference>
<keyword evidence="7" id="KW-0067">ATP-binding</keyword>
<feature type="binding site" evidence="7">
    <location>
        <begin position="424"/>
        <end position="427"/>
    </location>
    <ligand>
        <name>meso-2,6-diaminopimelate</name>
        <dbReference type="ChEBI" id="CHEBI:57791"/>
    </ligand>
</feature>
<feature type="binding site" evidence="7">
    <location>
        <position position="198"/>
    </location>
    <ligand>
        <name>UDP-N-acetyl-alpha-D-muramoyl-L-alanyl-D-glutamate</name>
        <dbReference type="ChEBI" id="CHEBI:83900"/>
    </ligand>
</feature>
<dbReference type="PANTHER" id="PTHR23135:SF4">
    <property type="entry name" value="UDP-N-ACETYLMURAMOYL-L-ALANYL-D-GLUTAMATE--2,6-DIAMINOPIMELATE LIGASE MURE HOMOLOG, CHLOROPLASTIC"/>
    <property type="match status" value="1"/>
</dbReference>
<keyword evidence="4 7" id="KW-0573">Peptidoglycan synthesis</keyword>
<evidence type="ECO:0000256" key="6">
    <source>
        <dbReference type="ARBA" id="ARBA00023316"/>
    </source>
</evidence>
<dbReference type="AlphaFoldDB" id="B3DVW6"/>
<dbReference type="Gene3D" id="3.40.1190.10">
    <property type="entry name" value="Mur-like, catalytic domain"/>
    <property type="match status" value="1"/>
</dbReference>
<evidence type="ECO:0000259" key="11">
    <source>
        <dbReference type="Pfam" id="PF08245"/>
    </source>
</evidence>
<dbReference type="STRING" id="481448.Minf_1415"/>
<dbReference type="Pfam" id="PF02875">
    <property type="entry name" value="Mur_ligase_C"/>
    <property type="match status" value="1"/>
</dbReference>